<dbReference type="KEGG" id="dak:DaAHT2_1755"/>
<comment type="subcellular location">
    <subcellularLocation>
        <location evidence="1">Cell membrane</location>
        <topology evidence="1">Multi-pass membrane protein</topology>
    </subcellularLocation>
</comment>
<evidence type="ECO:0000256" key="3">
    <source>
        <dbReference type="ARBA" id="ARBA00022475"/>
    </source>
</evidence>
<evidence type="ECO:0000256" key="5">
    <source>
        <dbReference type="ARBA" id="ARBA00022989"/>
    </source>
</evidence>
<comment type="similarity">
    <text evidence="2">Belongs to the polysaccharide synthase family.</text>
</comment>
<accession>D6Z4H1</accession>
<name>D6Z4H1_DESAT</name>
<evidence type="ECO:0000256" key="6">
    <source>
        <dbReference type="ARBA" id="ARBA00023136"/>
    </source>
</evidence>
<dbReference type="eggNOG" id="COG2244">
    <property type="taxonomic scope" value="Bacteria"/>
</dbReference>
<dbReference type="RefSeq" id="WP_013163970.1">
    <property type="nucleotide sequence ID" value="NC_014216.1"/>
</dbReference>
<dbReference type="FunCoup" id="D6Z4H1">
    <property type="interactions" value="105"/>
</dbReference>
<feature type="transmembrane region" description="Helical" evidence="7">
    <location>
        <begin position="93"/>
        <end position="111"/>
    </location>
</feature>
<feature type="transmembrane region" description="Helical" evidence="7">
    <location>
        <begin position="150"/>
        <end position="173"/>
    </location>
</feature>
<dbReference type="STRING" id="589865.DaAHT2_1755"/>
<reference evidence="9" key="1">
    <citation type="submission" date="2010-02" db="EMBL/GenBank/DDBJ databases">
        <title>Complete sequence of Desulfurivibrio alkaliphilus AHT2.</title>
        <authorList>
            <consortium name="US DOE Joint Genome Institute"/>
            <person name="Pitluck S."/>
            <person name="Chertkov O."/>
            <person name="Detter J.C."/>
            <person name="Han C."/>
            <person name="Tapia R."/>
            <person name="Larimer F."/>
            <person name="Land M."/>
            <person name="Hauser L."/>
            <person name="Kyrpides N."/>
            <person name="Mikhailova N."/>
            <person name="Sorokin D.Y."/>
            <person name="Muyzer G."/>
            <person name="Woyke T."/>
        </authorList>
    </citation>
    <scope>NUCLEOTIDE SEQUENCE [LARGE SCALE GENOMIC DNA]</scope>
    <source>
        <strain evidence="9">DSM 19089 / UNIQEM U267 / AHT2</strain>
    </source>
</reference>
<feature type="transmembrane region" description="Helical" evidence="7">
    <location>
        <begin position="179"/>
        <end position="200"/>
    </location>
</feature>
<evidence type="ECO:0000313" key="8">
    <source>
        <dbReference type="EMBL" id="ADH86446.1"/>
    </source>
</evidence>
<dbReference type="InterPro" id="IPR050833">
    <property type="entry name" value="Poly_Biosynth_Transport"/>
</dbReference>
<feature type="transmembrane region" description="Helical" evidence="7">
    <location>
        <begin position="117"/>
        <end position="138"/>
    </location>
</feature>
<dbReference type="PANTHER" id="PTHR30250:SF10">
    <property type="entry name" value="LIPOPOLYSACCHARIDE BIOSYNTHESIS PROTEIN WZXC"/>
    <property type="match status" value="1"/>
</dbReference>
<keyword evidence="5 7" id="KW-1133">Transmembrane helix</keyword>
<keyword evidence="3" id="KW-1003">Cell membrane</keyword>
<feature type="transmembrane region" description="Helical" evidence="7">
    <location>
        <begin position="390"/>
        <end position="409"/>
    </location>
</feature>
<feature type="transmembrane region" description="Helical" evidence="7">
    <location>
        <begin position="257"/>
        <end position="280"/>
    </location>
</feature>
<dbReference type="AlphaFoldDB" id="D6Z4H1"/>
<gene>
    <name evidence="8" type="ordered locus">DaAHT2_1755</name>
</gene>
<dbReference type="PANTHER" id="PTHR30250">
    <property type="entry name" value="PST FAMILY PREDICTED COLANIC ACID TRANSPORTER"/>
    <property type="match status" value="1"/>
</dbReference>
<evidence type="ECO:0000256" key="1">
    <source>
        <dbReference type="ARBA" id="ARBA00004651"/>
    </source>
</evidence>
<dbReference type="Proteomes" id="UP000001508">
    <property type="component" value="Chromosome"/>
</dbReference>
<feature type="transmembrane region" description="Helical" evidence="7">
    <location>
        <begin position="363"/>
        <end position="384"/>
    </location>
</feature>
<feature type="transmembrane region" description="Helical" evidence="7">
    <location>
        <begin position="449"/>
        <end position="470"/>
    </location>
</feature>
<feature type="transmembrane region" description="Helical" evidence="7">
    <location>
        <begin position="326"/>
        <end position="351"/>
    </location>
</feature>
<evidence type="ECO:0000313" key="9">
    <source>
        <dbReference type="Proteomes" id="UP000001508"/>
    </source>
</evidence>
<dbReference type="HOGENOM" id="CLU_026911_3_2_7"/>
<proteinExistence type="inferred from homology"/>
<dbReference type="EMBL" id="CP001940">
    <property type="protein sequence ID" value="ADH86446.1"/>
    <property type="molecule type" value="Genomic_DNA"/>
</dbReference>
<feature type="transmembrane region" description="Helical" evidence="7">
    <location>
        <begin position="421"/>
        <end position="443"/>
    </location>
</feature>
<evidence type="ECO:0000256" key="7">
    <source>
        <dbReference type="SAM" id="Phobius"/>
    </source>
</evidence>
<dbReference type="Pfam" id="PF13440">
    <property type="entry name" value="Polysacc_synt_3"/>
    <property type="match status" value="1"/>
</dbReference>
<keyword evidence="6 7" id="KW-0472">Membrane</keyword>
<feature type="transmembrane region" description="Helical" evidence="7">
    <location>
        <begin position="29"/>
        <end position="53"/>
    </location>
</feature>
<dbReference type="GO" id="GO:0005886">
    <property type="term" value="C:plasma membrane"/>
    <property type="evidence" value="ECO:0007669"/>
    <property type="project" value="UniProtKB-SubCell"/>
</dbReference>
<feature type="transmembrane region" description="Helical" evidence="7">
    <location>
        <begin position="300"/>
        <end position="320"/>
    </location>
</feature>
<dbReference type="InParanoid" id="D6Z4H1"/>
<dbReference type="OrthoDB" id="8538786at2"/>
<feature type="transmembrane region" description="Helical" evidence="7">
    <location>
        <begin position="220"/>
        <end position="237"/>
    </location>
</feature>
<sequence>MSDPSVKARALSGSAWTIGGYGLSQGLRLFSHLILAWLLAPEIFGLMALVMVLMNGLQLFADFGIGPSIIQNKRGLDPAFLNTAWTIEIIRGFVLWIITCLLAVPFAWWYAQNDPAAWQISYLLPVAALVSVISGFNSPALHTLNKELRFARLTLIELGVQLISLVVMVGWAMVHPTPWAMIAGGLTGATCKMISSHLLIPGYRVHLGWCRQCFHELFKFGKWILLSTAFTFLASNLDKLVLGNLLTLAELGLYSIALVFAQVALQVASRLGSVVMFPVYSKFQDDKDRLMVVALRARKVVLLVGMAACVSIAVGAPLFFETLWDARYHGIGVIAQWLTIYIWMQILLFTMDRIPLALGNSRALFFSNVVRTCGVMPAMGGYWLAGLPGFIVGLALGPMAAHLFLVKYLPCQQSEMVRQGIRFTAIAGLVGMLAVGFTVWVRMMFSPTHWAVSVILSVGILLLVTSTIAYRRVWGEELRHGK</sequence>
<evidence type="ECO:0000256" key="2">
    <source>
        <dbReference type="ARBA" id="ARBA00007430"/>
    </source>
</evidence>
<keyword evidence="4 7" id="KW-0812">Transmembrane</keyword>
<protein>
    <submittedName>
        <fullName evidence="8">Polysaccharide biosynthesis protein</fullName>
    </submittedName>
</protein>
<keyword evidence="9" id="KW-1185">Reference proteome</keyword>
<organism evidence="8 9">
    <name type="scientific">Desulfurivibrio alkaliphilus (strain DSM 19089 / UNIQEM U267 / AHT2)</name>
    <dbReference type="NCBI Taxonomy" id="589865"/>
    <lineage>
        <taxon>Bacteria</taxon>
        <taxon>Pseudomonadati</taxon>
        <taxon>Thermodesulfobacteriota</taxon>
        <taxon>Desulfobulbia</taxon>
        <taxon>Desulfobulbales</taxon>
        <taxon>Desulfobulbaceae</taxon>
        <taxon>Desulfurivibrio</taxon>
    </lineage>
</organism>
<evidence type="ECO:0000256" key="4">
    <source>
        <dbReference type="ARBA" id="ARBA00022692"/>
    </source>
</evidence>